<dbReference type="GO" id="GO:0005634">
    <property type="term" value="C:nucleus"/>
    <property type="evidence" value="ECO:0007669"/>
    <property type="project" value="UniProtKB-SubCell"/>
</dbReference>
<dbReference type="AlphaFoldDB" id="A0A1G4J4Q1"/>
<comment type="similarity">
    <text evidence="2 6">Belongs to the TRM6/GCD10 family.</text>
</comment>
<evidence type="ECO:0000256" key="4">
    <source>
        <dbReference type="ARBA" id="ARBA00022694"/>
    </source>
</evidence>
<comment type="subcellular location">
    <subcellularLocation>
        <location evidence="1 6">Nucleus</location>
    </subcellularLocation>
</comment>
<dbReference type="OrthoDB" id="10254665at2759"/>
<evidence type="ECO:0000256" key="3">
    <source>
        <dbReference type="ARBA" id="ARBA00021704"/>
    </source>
</evidence>
<dbReference type="EMBL" id="LT598466">
    <property type="protein sequence ID" value="SCU84609.1"/>
    <property type="molecule type" value="Genomic_DNA"/>
</dbReference>
<keyword evidence="5 6" id="KW-0539">Nucleus</keyword>
<keyword evidence="9" id="KW-1185">Reference proteome</keyword>
<accession>A0A1G4J4Q1</accession>
<evidence type="ECO:0000256" key="1">
    <source>
        <dbReference type="ARBA" id="ARBA00004123"/>
    </source>
</evidence>
<dbReference type="STRING" id="1230905.A0A1G4J4Q1"/>
<dbReference type="InterPro" id="IPR017423">
    <property type="entry name" value="TRM6"/>
</dbReference>
<dbReference type="PANTHER" id="PTHR12945:SF0">
    <property type="entry name" value="TRNA (ADENINE(58)-N(1))-METHYLTRANSFERASE NON-CATALYTIC SUBUNIT TRM6"/>
    <property type="match status" value="1"/>
</dbReference>
<evidence type="ECO:0000256" key="7">
    <source>
        <dbReference type="SAM" id="MobiDB-lite"/>
    </source>
</evidence>
<gene>
    <name evidence="8" type="ORF">LAMI_0C08174G</name>
</gene>
<dbReference type="Pfam" id="PF04189">
    <property type="entry name" value="Gcd10p"/>
    <property type="match status" value="1"/>
</dbReference>
<feature type="region of interest" description="Disordered" evidence="7">
    <location>
        <begin position="453"/>
        <end position="472"/>
    </location>
</feature>
<dbReference type="Proteomes" id="UP000191024">
    <property type="component" value="Chromosome C"/>
</dbReference>
<comment type="function">
    <text evidence="6">Substrate-binding subunit of tRNA (adenine-N1-)-methyltransferase, which catalyzes the formation of N1-methyladenine at position 58 (m1A58) in initiator methionyl-tRNA.</text>
</comment>
<organism evidence="8 9">
    <name type="scientific">Lachancea mirantina</name>
    <dbReference type="NCBI Taxonomy" id="1230905"/>
    <lineage>
        <taxon>Eukaryota</taxon>
        <taxon>Fungi</taxon>
        <taxon>Dikarya</taxon>
        <taxon>Ascomycota</taxon>
        <taxon>Saccharomycotina</taxon>
        <taxon>Saccharomycetes</taxon>
        <taxon>Saccharomycetales</taxon>
        <taxon>Saccharomycetaceae</taxon>
        <taxon>Lachancea</taxon>
    </lineage>
</organism>
<evidence type="ECO:0000256" key="2">
    <source>
        <dbReference type="ARBA" id="ARBA00008320"/>
    </source>
</evidence>
<evidence type="ECO:0000313" key="8">
    <source>
        <dbReference type="EMBL" id="SCU84609.1"/>
    </source>
</evidence>
<dbReference type="GO" id="GO:0030488">
    <property type="term" value="P:tRNA methylation"/>
    <property type="evidence" value="ECO:0007669"/>
    <property type="project" value="InterPro"/>
</dbReference>
<evidence type="ECO:0000313" key="9">
    <source>
        <dbReference type="Proteomes" id="UP000191024"/>
    </source>
</evidence>
<keyword evidence="4 6" id="KW-0819">tRNA processing</keyword>
<sequence>MATHKRINIGEHVVLRLPSNNFKVCELRADTEISLGKFGAFRVNDIIGYPLGTTFQICYDKSFEEVEQKETKNKAKTPAGNVRILSDRLSVSDSDANGDSETDLSKAPEVATYLSSETNKNLINVGNKIQKLTMEEIEELKKQSVSGEEIIAKMIEAHGSFHHKTVHSQEKYLKRKKQKFAKFFTVESPTSSALLQYLIDKNDVARALDLSQESLGIILSLANVRRNGTYLCVDETGGLLVYAMLERMFGGNALPDQDGKIILVHENEHPNIDLLKFSNYSEEFIKDHVKTISLLDFFEPPGVEEVQSAFTPLSHDALKEMKSNRKGAYYRRLRWYENQLEIIDLATKLSYDGLVVGSTLYLPDLVLQLSTKVHGSRPIVCYSQFKETLLELSHVLYGDLRFLAPTILETRCRPYQTIRGKLHPLMTMRGGGGYIMWCQRVIPVQENDMAALERPKTTESLEDNEVKKQKVE</sequence>
<name>A0A1G4J4Q1_9SACH</name>
<dbReference type="GO" id="GO:0031515">
    <property type="term" value="C:tRNA (m1A) methyltransferase complex"/>
    <property type="evidence" value="ECO:0007669"/>
    <property type="project" value="UniProtKB-UniRule"/>
</dbReference>
<dbReference type="PANTHER" id="PTHR12945">
    <property type="entry name" value="TRANSLATION INITIATION FACTOR EIF3-RELATED"/>
    <property type="match status" value="1"/>
</dbReference>
<reference evidence="9" key="1">
    <citation type="submission" date="2016-03" db="EMBL/GenBank/DDBJ databases">
        <authorList>
            <person name="Devillers H."/>
        </authorList>
    </citation>
    <scope>NUCLEOTIDE SEQUENCE [LARGE SCALE GENOMIC DNA]</scope>
</reference>
<evidence type="ECO:0000256" key="5">
    <source>
        <dbReference type="ARBA" id="ARBA00023242"/>
    </source>
</evidence>
<dbReference type="PIRSF" id="PIRSF038170">
    <property type="entry name" value="tRNA_m1A_mtfrase"/>
    <property type="match status" value="1"/>
</dbReference>
<proteinExistence type="inferred from homology"/>
<evidence type="ECO:0000256" key="6">
    <source>
        <dbReference type="PIRNR" id="PIRNR038170"/>
    </source>
</evidence>
<protein>
    <recommendedName>
        <fullName evidence="3 6">tRNA (adenine(58)-N(1))-methyltransferase non-catalytic subunit TRM6</fullName>
    </recommendedName>
</protein>
<comment type="subunit">
    <text evidence="6">Heterotetramer.</text>
</comment>